<name>A0ACB9FQ63_9ASTR</name>
<comment type="caution">
    <text evidence="1">The sequence shown here is derived from an EMBL/GenBank/DDBJ whole genome shotgun (WGS) entry which is preliminary data.</text>
</comment>
<sequence>MEPTLSVPHASPPYICYSTVTQKLATKKDVIEHTINKTKDTIEANLHTITTLTTASNLTKRARTSLHECLDMEAEQLDTVIHNLREYPAKKSLSQYADDLKTLMSATITNKETCNRIGRDITFQNTAGPQAVALRVASDLSAFYKCGMEGYQDTLYVHSNRQFYVKCFVTGTVDFIFGNAAVVSQFCEIMARKPNPNQLNSTRYAKTQAL</sequence>
<dbReference type="Proteomes" id="UP001056120">
    <property type="component" value="Linkage Group LG16"/>
</dbReference>
<reference evidence="2" key="1">
    <citation type="journal article" date="2022" name="Mol. Ecol. Resour.">
        <title>The genomes of chicory, endive, great burdock and yacon provide insights into Asteraceae palaeo-polyploidization history and plant inulin production.</title>
        <authorList>
            <person name="Fan W."/>
            <person name="Wang S."/>
            <person name="Wang H."/>
            <person name="Wang A."/>
            <person name="Jiang F."/>
            <person name="Liu H."/>
            <person name="Zhao H."/>
            <person name="Xu D."/>
            <person name="Zhang Y."/>
        </authorList>
    </citation>
    <scope>NUCLEOTIDE SEQUENCE [LARGE SCALE GENOMIC DNA]</scope>
    <source>
        <strain evidence="2">cv. Yunnan</strain>
    </source>
</reference>
<proteinExistence type="predicted"/>
<accession>A0ACB9FQ63</accession>
<dbReference type="EMBL" id="CM042033">
    <property type="protein sequence ID" value="KAI3773257.1"/>
    <property type="molecule type" value="Genomic_DNA"/>
</dbReference>
<evidence type="ECO:0000313" key="1">
    <source>
        <dbReference type="EMBL" id="KAI3773257.1"/>
    </source>
</evidence>
<organism evidence="1 2">
    <name type="scientific">Smallanthus sonchifolius</name>
    <dbReference type="NCBI Taxonomy" id="185202"/>
    <lineage>
        <taxon>Eukaryota</taxon>
        <taxon>Viridiplantae</taxon>
        <taxon>Streptophyta</taxon>
        <taxon>Embryophyta</taxon>
        <taxon>Tracheophyta</taxon>
        <taxon>Spermatophyta</taxon>
        <taxon>Magnoliopsida</taxon>
        <taxon>eudicotyledons</taxon>
        <taxon>Gunneridae</taxon>
        <taxon>Pentapetalae</taxon>
        <taxon>asterids</taxon>
        <taxon>campanulids</taxon>
        <taxon>Asterales</taxon>
        <taxon>Asteraceae</taxon>
        <taxon>Asteroideae</taxon>
        <taxon>Heliantheae alliance</taxon>
        <taxon>Millerieae</taxon>
        <taxon>Smallanthus</taxon>
    </lineage>
</organism>
<protein>
    <submittedName>
        <fullName evidence="1">Uncharacterized protein</fullName>
    </submittedName>
</protein>
<gene>
    <name evidence="1" type="ORF">L1987_47782</name>
</gene>
<evidence type="ECO:0000313" key="2">
    <source>
        <dbReference type="Proteomes" id="UP001056120"/>
    </source>
</evidence>
<reference evidence="1 2" key="2">
    <citation type="journal article" date="2022" name="Mol. Ecol. Resour.">
        <title>The genomes of chicory, endive, great burdock and yacon provide insights into Asteraceae paleo-polyploidization history and plant inulin production.</title>
        <authorList>
            <person name="Fan W."/>
            <person name="Wang S."/>
            <person name="Wang H."/>
            <person name="Wang A."/>
            <person name="Jiang F."/>
            <person name="Liu H."/>
            <person name="Zhao H."/>
            <person name="Xu D."/>
            <person name="Zhang Y."/>
        </authorList>
    </citation>
    <scope>NUCLEOTIDE SEQUENCE [LARGE SCALE GENOMIC DNA]</scope>
    <source>
        <strain evidence="2">cv. Yunnan</strain>
        <tissue evidence="1">Leaves</tissue>
    </source>
</reference>
<keyword evidence="2" id="KW-1185">Reference proteome</keyword>